<dbReference type="Pfam" id="PF09860">
    <property type="entry name" value="DUF2087"/>
    <property type="match status" value="1"/>
</dbReference>
<reference evidence="2 3" key="1">
    <citation type="submission" date="2021-05" db="EMBL/GenBank/DDBJ databases">
        <title>Bacteria Genome sequencing.</title>
        <authorList>
            <person name="Takabe Y."/>
            <person name="Nakajima Y."/>
            <person name="Suzuki S."/>
            <person name="Shiozaki T."/>
        </authorList>
    </citation>
    <scope>NUCLEOTIDE SEQUENCE [LARGE SCALE GENOMIC DNA]</scope>
    <source>
        <strain evidence="2 3">AI_62</strain>
    </source>
</reference>
<name>A0ABQ4NN21_9RHOB</name>
<accession>A0ABQ4NN21</accession>
<dbReference type="Proteomes" id="UP000786693">
    <property type="component" value="Unassembled WGS sequence"/>
</dbReference>
<dbReference type="EMBL" id="BPFH01000004">
    <property type="protein sequence ID" value="GIT95639.1"/>
    <property type="molecule type" value="Genomic_DNA"/>
</dbReference>
<protein>
    <recommendedName>
        <fullName evidence="1">DUF2087 domain-containing protein</fullName>
    </recommendedName>
</protein>
<evidence type="ECO:0000259" key="1">
    <source>
        <dbReference type="Pfam" id="PF09860"/>
    </source>
</evidence>
<evidence type="ECO:0000313" key="3">
    <source>
        <dbReference type="Proteomes" id="UP000786693"/>
    </source>
</evidence>
<keyword evidence="3" id="KW-1185">Reference proteome</keyword>
<comment type="caution">
    <text evidence="2">The sequence shown here is derived from an EMBL/GenBank/DDBJ whole genome shotgun (WGS) entry which is preliminary data.</text>
</comment>
<sequence>MPREAFPLVLEDVTQFTRSLRHQVPGDIPHQTMLNHVARAAGYRNFQHLKAASGWGEAPTEAPPNLAQVRRAAARFDAEGRFTGWPTKRSLRMLCLWPIWARLDPRGVRTERQISDEIHALCTFRDAAGIRREMVGEGMLTRTRDGSEYRRINRAPTSTQRALIRLVLP</sequence>
<evidence type="ECO:0000313" key="2">
    <source>
        <dbReference type="EMBL" id="GIT95639.1"/>
    </source>
</evidence>
<organism evidence="2 3">
    <name type="scientific">Jannaschia pagri</name>
    <dbReference type="NCBI Taxonomy" id="2829797"/>
    <lineage>
        <taxon>Bacteria</taxon>
        <taxon>Pseudomonadati</taxon>
        <taxon>Pseudomonadota</taxon>
        <taxon>Alphaproteobacteria</taxon>
        <taxon>Rhodobacterales</taxon>
        <taxon>Roseobacteraceae</taxon>
        <taxon>Jannaschia</taxon>
    </lineage>
</organism>
<feature type="domain" description="DUF2087" evidence="1">
    <location>
        <begin position="81"/>
        <end position="151"/>
    </location>
</feature>
<dbReference type="RefSeq" id="WP_220749147.1">
    <property type="nucleotide sequence ID" value="NZ_BPFH01000004.1"/>
</dbReference>
<dbReference type="InterPro" id="IPR018656">
    <property type="entry name" value="DUF2087"/>
</dbReference>
<gene>
    <name evidence="2" type="ORF">JANAI62_22620</name>
</gene>
<proteinExistence type="predicted"/>